<comment type="subcellular location">
    <subcellularLocation>
        <location evidence="1 4">Nucleus</location>
    </subcellularLocation>
</comment>
<evidence type="ECO:0000256" key="2">
    <source>
        <dbReference type="ARBA" id="ARBA00008352"/>
    </source>
</evidence>
<comment type="caution">
    <text evidence="6">The sequence shown here is derived from an EMBL/GenBank/DDBJ whole genome shotgun (WGS) entry which is preliminary data.</text>
</comment>
<keyword evidence="7" id="KW-1185">Reference proteome</keyword>
<dbReference type="Proteomes" id="UP000315783">
    <property type="component" value="Unassembled WGS sequence"/>
</dbReference>
<dbReference type="AlphaFoldDB" id="A0A545VKH8"/>
<evidence type="ECO:0000256" key="4">
    <source>
        <dbReference type="PIRNR" id="PIRNR000777"/>
    </source>
</evidence>
<evidence type="ECO:0000313" key="6">
    <source>
        <dbReference type="EMBL" id="TQV90693.1"/>
    </source>
</evidence>
<comment type="similarity">
    <text evidence="2 4">Belongs to the eukaryotic RPC7 RNA polymerase subunit family.</text>
</comment>
<dbReference type="GO" id="GO:0006383">
    <property type="term" value="P:transcription by RNA polymerase III"/>
    <property type="evidence" value="ECO:0007669"/>
    <property type="project" value="UniProtKB-UniRule"/>
</dbReference>
<feature type="compositionally biased region" description="Acidic residues" evidence="5">
    <location>
        <begin position="228"/>
        <end position="285"/>
    </location>
</feature>
<keyword evidence="3 4" id="KW-0539">Nucleus</keyword>
<feature type="compositionally biased region" description="Gly residues" evidence="5">
    <location>
        <begin position="151"/>
        <end position="168"/>
    </location>
</feature>
<evidence type="ECO:0000256" key="1">
    <source>
        <dbReference type="ARBA" id="ARBA00004123"/>
    </source>
</evidence>
<keyword evidence="6" id="KW-0240">DNA-directed RNA polymerase</keyword>
<accession>A0A545VKH8</accession>
<evidence type="ECO:0000256" key="3">
    <source>
        <dbReference type="ARBA" id="ARBA00023242"/>
    </source>
</evidence>
<dbReference type="EMBL" id="SPUK01000024">
    <property type="protein sequence ID" value="TQV90693.1"/>
    <property type="molecule type" value="Genomic_DNA"/>
</dbReference>
<proteinExistence type="inferred from homology"/>
<feature type="region of interest" description="Disordered" evidence="5">
    <location>
        <begin position="1"/>
        <end position="51"/>
    </location>
</feature>
<evidence type="ECO:0000256" key="5">
    <source>
        <dbReference type="SAM" id="MobiDB-lite"/>
    </source>
</evidence>
<dbReference type="Pfam" id="PF11705">
    <property type="entry name" value="RNA_pol_3_Rpc31"/>
    <property type="match status" value="1"/>
</dbReference>
<dbReference type="InterPro" id="IPR024661">
    <property type="entry name" value="RNA_pol_III_Rpc31"/>
</dbReference>
<dbReference type="GO" id="GO:0005666">
    <property type="term" value="C:RNA polymerase III complex"/>
    <property type="evidence" value="ECO:0007669"/>
    <property type="project" value="UniProtKB-UniRule"/>
</dbReference>
<keyword evidence="6" id="KW-0804">Transcription</keyword>
<dbReference type="STRING" id="43265.A0A545VKH8"/>
<protein>
    <recommendedName>
        <fullName evidence="4">DNA-directed RNA polymerase III subunit</fullName>
    </recommendedName>
</protein>
<organism evidence="6 7">
    <name type="scientific">Cordyceps javanica</name>
    <dbReference type="NCBI Taxonomy" id="43265"/>
    <lineage>
        <taxon>Eukaryota</taxon>
        <taxon>Fungi</taxon>
        <taxon>Dikarya</taxon>
        <taxon>Ascomycota</taxon>
        <taxon>Pezizomycotina</taxon>
        <taxon>Sordariomycetes</taxon>
        <taxon>Hypocreomycetidae</taxon>
        <taxon>Hypocreales</taxon>
        <taxon>Cordycipitaceae</taxon>
        <taxon>Cordyceps</taxon>
    </lineage>
</organism>
<feature type="region of interest" description="Disordered" evidence="5">
    <location>
        <begin position="149"/>
        <end position="285"/>
    </location>
</feature>
<comment type="subunit">
    <text evidence="4">Component of the RNA polymerase III (Pol III) complex.</text>
</comment>
<comment type="function">
    <text evidence="4">DNA-dependent RNA polymerase catalyzes the transcription of DNA into RNA using the four ribonucleoside triphosphates as substrates. Specific peripheric component of RNA polymerase III which synthesizes small RNAs, such as 5S rRNA and tRNAs.</text>
</comment>
<evidence type="ECO:0000313" key="7">
    <source>
        <dbReference type="Proteomes" id="UP000315783"/>
    </source>
</evidence>
<feature type="compositionally biased region" description="Gly residues" evidence="5">
    <location>
        <begin position="1"/>
        <end position="20"/>
    </location>
</feature>
<dbReference type="PIRSF" id="PIRSF000777">
    <property type="entry name" value="RNA_polIII_C31"/>
    <property type="match status" value="1"/>
</dbReference>
<dbReference type="OrthoDB" id="5377312at2759"/>
<reference evidence="6 7" key="1">
    <citation type="journal article" date="2019" name="Appl. Microbiol. Biotechnol.">
        <title>Genome sequence of Isaria javanica and comparative genome analysis insights into family S53 peptidase evolution in fungal entomopathogens.</title>
        <authorList>
            <person name="Lin R."/>
            <person name="Zhang X."/>
            <person name="Xin B."/>
            <person name="Zou M."/>
            <person name="Gao Y."/>
            <person name="Qin F."/>
            <person name="Hu Q."/>
            <person name="Xie B."/>
            <person name="Cheng X."/>
        </authorList>
    </citation>
    <scope>NUCLEOTIDE SEQUENCE [LARGE SCALE GENOMIC DNA]</scope>
    <source>
        <strain evidence="6 7">IJ1G</strain>
    </source>
</reference>
<sequence>MSRGGGRGGGRGGRGGGRGGRPNVPWDTGDEPDARPSELFPPYTVPTPRSLTTAESNSVHYMLLLRHQMHSSPLYTSKRTSLTDPTAPRKTYGQAQMNAVYGVKNKASLDPFTSMPTYSQKFVREERALPDWSGRPVCRELFPKELLETVDGGGGGGGSGGGGGGLGGTKKRRLELSRVSALPNAEEAFGMTPLAGDDEEGGGGGGADTAGASNGQALLDKLEALRDEEGEEAEAEDDDAPDDDDEDEIYDDEDAGDYDAEQFFDNGEDFGDEYGDGDDGGEGTY</sequence>
<gene>
    <name evidence="6" type="ORF">IF1G_10645</name>
</gene>
<name>A0A545VKH8_9HYPO</name>